<proteinExistence type="predicted"/>
<feature type="region of interest" description="Disordered" evidence="1">
    <location>
        <begin position="1"/>
        <end position="50"/>
    </location>
</feature>
<dbReference type="AlphaFoldDB" id="A0AAD1XB18"/>
<keyword evidence="2" id="KW-0472">Membrane</keyword>
<keyword evidence="4" id="KW-1185">Reference proteome</keyword>
<evidence type="ECO:0000313" key="3">
    <source>
        <dbReference type="EMBL" id="CAI2369759.1"/>
    </source>
</evidence>
<feature type="compositionally biased region" description="Polar residues" evidence="1">
    <location>
        <begin position="25"/>
        <end position="50"/>
    </location>
</feature>
<name>A0AAD1XB18_EUPCR</name>
<evidence type="ECO:0000313" key="4">
    <source>
        <dbReference type="Proteomes" id="UP001295684"/>
    </source>
</evidence>
<sequence>MSRWSHQPEKGGSNIGYNQGEHTRGTNPQHTGKIFQQESPNDQSHNVGQINDTKSENNALKLIICLIAIPIVIIGFFLVFNWLKKKFKVNSTQPRVKNTILQKPMDLLHISTSRKNDTNGTMYSIDVEEVDEIEKKTSKRDPVPTYHKMLESESNEIEFQRNAFPEHHTLDMSQLRYKNPQSGLFEEEKVDGDFNRMGQKLNFLGDDFSES</sequence>
<organism evidence="3 4">
    <name type="scientific">Euplotes crassus</name>
    <dbReference type="NCBI Taxonomy" id="5936"/>
    <lineage>
        <taxon>Eukaryota</taxon>
        <taxon>Sar</taxon>
        <taxon>Alveolata</taxon>
        <taxon>Ciliophora</taxon>
        <taxon>Intramacronucleata</taxon>
        <taxon>Spirotrichea</taxon>
        <taxon>Hypotrichia</taxon>
        <taxon>Euplotida</taxon>
        <taxon>Euplotidae</taxon>
        <taxon>Moneuplotes</taxon>
    </lineage>
</organism>
<keyword evidence="2" id="KW-0812">Transmembrane</keyword>
<evidence type="ECO:0000256" key="1">
    <source>
        <dbReference type="SAM" id="MobiDB-lite"/>
    </source>
</evidence>
<protein>
    <submittedName>
        <fullName evidence="3">Uncharacterized protein</fullName>
    </submittedName>
</protein>
<dbReference type="EMBL" id="CAMPGE010010914">
    <property type="protein sequence ID" value="CAI2369759.1"/>
    <property type="molecule type" value="Genomic_DNA"/>
</dbReference>
<feature type="transmembrane region" description="Helical" evidence="2">
    <location>
        <begin position="59"/>
        <end position="83"/>
    </location>
</feature>
<reference evidence="3" key="1">
    <citation type="submission" date="2023-07" db="EMBL/GenBank/DDBJ databases">
        <authorList>
            <consortium name="AG Swart"/>
            <person name="Singh M."/>
            <person name="Singh A."/>
            <person name="Seah K."/>
            <person name="Emmerich C."/>
        </authorList>
    </citation>
    <scope>NUCLEOTIDE SEQUENCE</scope>
    <source>
        <strain evidence="3">DP1</strain>
    </source>
</reference>
<dbReference type="Proteomes" id="UP001295684">
    <property type="component" value="Unassembled WGS sequence"/>
</dbReference>
<comment type="caution">
    <text evidence="3">The sequence shown here is derived from an EMBL/GenBank/DDBJ whole genome shotgun (WGS) entry which is preliminary data.</text>
</comment>
<accession>A0AAD1XB18</accession>
<evidence type="ECO:0000256" key="2">
    <source>
        <dbReference type="SAM" id="Phobius"/>
    </source>
</evidence>
<gene>
    <name evidence="3" type="ORF">ECRASSUSDP1_LOCUS11062</name>
</gene>
<keyword evidence="2" id="KW-1133">Transmembrane helix</keyword>